<dbReference type="Proteomes" id="UP000184499">
    <property type="component" value="Unassembled WGS sequence"/>
</dbReference>
<reference evidence="2" key="1">
    <citation type="journal article" date="2017" name="Genome Biol.">
        <title>Comparative genomics reveals high biological diversity and specific adaptations in the industrially and medically important fungal genus Aspergillus.</title>
        <authorList>
            <person name="de Vries R.P."/>
            <person name="Riley R."/>
            <person name="Wiebenga A."/>
            <person name="Aguilar-Osorio G."/>
            <person name="Amillis S."/>
            <person name="Uchima C.A."/>
            <person name="Anderluh G."/>
            <person name="Asadollahi M."/>
            <person name="Askin M."/>
            <person name="Barry K."/>
            <person name="Battaglia E."/>
            <person name="Bayram O."/>
            <person name="Benocci T."/>
            <person name="Braus-Stromeyer S.A."/>
            <person name="Caldana C."/>
            <person name="Canovas D."/>
            <person name="Cerqueira G.C."/>
            <person name="Chen F."/>
            <person name="Chen W."/>
            <person name="Choi C."/>
            <person name="Clum A."/>
            <person name="Dos Santos R.A."/>
            <person name="Damasio A.R."/>
            <person name="Diallinas G."/>
            <person name="Emri T."/>
            <person name="Fekete E."/>
            <person name="Flipphi M."/>
            <person name="Freyberg S."/>
            <person name="Gallo A."/>
            <person name="Gournas C."/>
            <person name="Habgood R."/>
            <person name="Hainaut M."/>
            <person name="Harispe M.L."/>
            <person name="Henrissat B."/>
            <person name="Hilden K.S."/>
            <person name="Hope R."/>
            <person name="Hossain A."/>
            <person name="Karabika E."/>
            <person name="Karaffa L."/>
            <person name="Karanyi Z."/>
            <person name="Krasevec N."/>
            <person name="Kuo A."/>
            <person name="Kusch H."/>
            <person name="LaButti K."/>
            <person name="Lagendijk E.L."/>
            <person name="Lapidus A."/>
            <person name="Levasseur A."/>
            <person name="Lindquist E."/>
            <person name="Lipzen A."/>
            <person name="Logrieco A.F."/>
            <person name="MacCabe A."/>
            <person name="Maekelae M.R."/>
            <person name="Malavazi I."/>
            <person name="Melin P."/>
            <person name="Meyer V."/>
            <person name="Mielnichuk N."/>
            <person name="Miskei M."/>
            <person name="Molnar A.P."/>
            <person name="Mule G."/>
            <person name="Ngan C.Y."/>
            <person name="Orejas M."/>
            <person name="Orosz E."/>
            <person name="Ouedraogo J.P."/>
            <person name="Overkamp K.M."/>
            <person name="Park H.-S."/>
            <person name="Perrone G."/>
            <person name="Piumi F."/>
            <person name="Punt P.J."/>
            <person name="Ram A.F."/>
            <person name="Ramon A."/>
            <person name="Rauscher S."/>
            <person name="Record E."/>
            <person name="Riano-Pachon D.M."/>
            <person name="Robert V."/>
            <person name="Roehrig J."/>
            <person name="Ruller R."/>
            <person name="Salamov A."/>
            <person name="Salih N.S."/>
            <person name="Samson R.A."/>
            <person name="Sandor E."/>
            <person name="Sanguinetti M."/>
            <person name="Schuetze T."/>
            <person name="Sepcic K."/>
            <person name="Shelest E."/>
            <person name="Sherlock G."/>
            <person name="Sophianopoulou V."/>
            <person name="Squina F.M."/>
            <person name="Sun H."/>
            <person name="Susca A."/>
            <person name="Todd R.B."/>
            <person name="Tsang A."/>
            <person name="Unkles S.E."/>
            <person name="van de Wiele N."/>
            <person name="van Rossen-Uffink D."/>
            <person name="Oliveira J.V."/>
            <person name="Vesth T.C."/>
            <person name="Visser J."/>
            <person name="Yu J.-H."/>
            <person name="Zhou M."/>
            <person name="Andersen M.R."/>
            <person name="Archer D.B."/>
            <person name="Baker S.E."/>
            <person name="Benoit I."/>
            <person name="Brakhage A.A."/>
            <person name="Braus G.H."/>
            <person name="Fischer R."/>
            <person name="Frisvad J.C."/>
            <person name="Goldman G.H."/>
            <person name="Houbraken J."/>
            <person name="Oakley B."/>
            <person name="Pocsi I."/>
            <person name="Scazzocchio C."/>
            <person name="Seiboth B."/>
            <person name="vanKuyk P.A."/>
            <person name="Wortman J."/>
            <person name="Dyer P.S."/>
            <person name="Grigoriev I.V."/>
        </authorList>
    </citation>
    <scope>NUCLEOTIDE SEQUENCE [LARGE SCALE GENOMIC DNA]</scope>
    <source>
        <strain evidence="2">CBS 101740 / IMI 381727 / IBT 21946</strain>
    </source>
</reference>
<dbReference type="RefSeq" id="XP_067472715.1">
    <property type="nucleotide sequence ID" value="XM_067621955.1"/>
</dbReference>
<accession>A0A1L9U1A1</accession>
<keyword evidence="2" id="KW-1185">Reference proteome</keyword>
<dbReference type="EMBL" id="KV878739">
    <property type="protein sequence ID" value="OJJ65464.1"/>
    <property type="molecule type" value="Genomic_DNA"/>
</dbReference>
<organism evidence="1 2">
    <name type="scientific">Aspergillus brasiliensis (strain CBS 101740 / IMI 381727 / IBT 21946)</name>
    <dbReference type="NCBI Taxonomy" id="767769"/>
    <lineage>
        <taxon>Eukaryota</taxon>
        <taxon>Fungi</taxon>
        <taxon>Dikarya</taxon>
        <taxon>Ascomycota</taxon>
        <taxon>Pezizomycotina</taxon>
        <taxon>Eurotiomycetes</taxon>
        <taxon>Eurotiomycetidae</taxon>
        <taxon>Eurotiales</taxon>
        <taxon>Aspergillaceae</taxon>
        <taxon>Aspergillus</taxon>
        <taxon>Aspergillus subgen. Circumdati</taxon>
    </lineage>
</organism>
<dbReference type="GeneID" id="93574443"/>
<evidence type="ECO:0000313" key="2">
    <source>
        <dbReference type="Proteomes" id="UP000184499"/>
    </source>
</evidence>
<sequence>MPDAYGTIVPSRQGGYYRGNFQVNGTPYSLDLQLNTTSEFSCSNAKLTYDSVNQLAGSKGINDGHVKDDDMEIKIDAGSGKQATITGSLDYPVAGATLIGQGTWSHYVDWDSD</sequence>
<evidence type="ECO:0000313" key="1">
    <source>
        <dbReference type="EMBL" id="OJJ65464.1"/>
    </source>
</evidence>
<name>A0A1L9U1A1_ASPBC</name>
<dbReference type="VEuPathDB" id="FungiDB:ASPBRDRAFT_212095"/>
<dbReference type="OrthoDB" id="2984728at2759"/>
<proteinExistence type="predicted"/>
<protein>
    <submittedName>
        <fullName evidence="1">Uncharacterized protein</fullName>
    </submittedName>
</protein>
<dbReference type="AlphaFoldDB" id="A0A1L9U1A1"/>
<gene>
    <name evidence="1" type="ORF">ASPBRDRAFT_212095</name>
</gene>